<reference evidence="1 2" key="1">
    <citation type="submission" date="2020-08" db="EMBL/GenBank/DDBJ databases">
        <title>Genomic Encyclopedia of Type Strains, Phase III (KMG-III): the genomes of soil and plant-associated and newly described type strains.</title>
        <authorList>
            <person name="Whitman W."/>
        </authorList>
    </citation>
    <scope>NUCLEOTIDE SEQUENCE [LARGE SCALE GENOMIC DNA]</scope>
    <source>
        <strain evidence="1 2">CECT 3271</strain>
    </source>
</reference>
<accession>A0AA40SKH2</accession>
<evidence type="ECO:0000313" key="2">
    <source>
        <dbReference type="Proteomes" id="UP000530412"/>
    </source>
</evidence>
<gene>
    <name evidence="1" type="ORF">FHS33_006649</name>
</gene>
<name>A0AA40SKH2_9ACTN</name>
<dbReference type="EMBL" id="JACJIE010000029">
    <property type="protein sequence ID" value="MBA8948176.1"/>
    <property type="molecule type" value="Genomic_DNA"/>
</dbReference>
<dbReference type="AlphaFoldDB" id="A0AA40SKH2"/>
<dbReference type="Proteomes" id="UP000530412">
    <property type="component" value="Unassembled WGS sequence"/>
</dbReference>
<protein>
    <submittedName>
        <fullName evidence="1">Uncharacterized protein</fullName>
    </submittedName>
</protein>
<sequence>MTHRPAVFAALLGLTRAGSALGDYWVNAAKVVSTFPGVSVPSTKLMFRANCGPGQWCRGRRESTYRTEVHPCRWQLADRWCLMNPTRDAEASHRVSYARCGRRSVKIAPDSA</sequence>
<evidence type="ECO:0000313" key="1">
    <source>
        <dbReference type="EMBL" id="MBA8948176.1"/>
    </source>
</evidence>
<comment type="caution">
    <text evidence="1">The sequence shown here is derived from an EMBL/GenBank/DDBJ whole genome shotgun (WGS) entry which is preliminary data.</text>
</comment>
<proteinExistence type="predicted"/>
<organism evidence="1 2">
    <name type="scientific">Streptomyces calvus</name>
    <dbReference type="NCBI Taxonomy" id="67282"/>
    <lineage>
        <taxon>Bacteria</taxon>
        <taxon>Bacillati</taxon>
        <taxon>Actinomycetota</taxon>
        <taxon>Actinomycetes</taxon>
        <taxon>Kitasatosporales</taxon>
        <taxon>Streptomycetaceae</taxon>
        <taxon>Streptomyces</taxon>
    </lineage>
</organism>